<proteinExistence type="predicted"/>
<protein>
    <recommendedName>
        <fullName evidence="2">Integrase catalytic domain-containing protein</fullName>
    </recommendedName>
</protein>
<dbReference type="GO" id="GO:0015074">
    <property type="term" value="P:DNA integration"/>
    <property type="evidence" value="ECO:0007669"/>
    <property type="project" value="InterPro"/>
</dbReference>
<dbReference type="InterPro" id="IPR001584">
    <property type="entry name" value="Integrase_cat-core"/>
</dbReference>
<evidence type="ECO:0000256" key="1">
    <source>
        <dbReference type="SAM" id="MobiDB-lite"/>
    </source>
</evidence>
<dbReference type="InterPro" id="IPR012337">
    <property type="entry name" value="RNaseH-like_sf"/>
</dbReference>
<dbReference type="EMBL" id="MT630786">
    <property type="protein sequence ID" value="QNO43048.1"/>
    <property type="molecule type" value="Genomic_DNA"/>
</dbReference>
<dbReference type="Pfam" id="PF00665">
    <property type="entry name" value="rve"/>
    <property type="match status" value="1"/>
</dbReference>
<dbReference type="Gene3D" id="3.30.420.10">
    <property type="entry name" value="Ribonuclease H-like superfamily/Ribonuclease H"/>
    <property type="match status" value="1"/>
</dbReference>
<evidence type="ECO:0000259" key="2">
    <source>
        <dbReference type="PROSITE" id="PS50994"/>
    </source>
</evidence>
<evidence type="ECO:0000313" key="3">
    <source>
        <dbReference type="EMBL" id="QNO42258.1"/>
    </source>
</evidence>
<evidence type="ECO:0000313" key="5">
    <source>
        <dbReference type="EMBL" id="QNO43187.1"/>
    </source>
</evidence>
<reference evidence="4" key="1">
    <citation type="submission" date="2020-06" db="EMBL/GenBank/DDBJ databases">
        <title>Unique genomic features of the anaerobic methanotrophic archaea.</title>
        <authorList>
            <person name="Chadwick G.L."/>
            <person name="Skennerton C.T."/>
            <person name="Laso-Perez R."/>
            <person name="Leu A.O."/>
            <person name="Speth D.R."/>
            <person name="Yu H."/>
            <person name="Morgan-Lang C."/>
            <person name="Hatzenpichler R."/>
            <person name="Goudeau D."/>
            <person name="Malmstrom R."/>
            <person name="Brazelton W.J."/>
            <person name="Woyke T."/>
            <person name="Hallam S.J."/>
            <person name="Tyson G.W."/>
            <person name="Wegener G."/>
            <person name="Boetius A."/>
            <person name="Orphan V."/>
        </authorList>
    </citation>
    <scope>NUCLEOTIDE SEQUENCE</scope>
</reference>
<feature type="compositionally biased region" description="Polar residues" evidence="1">
    <location>
        <begin position="241"/>
        <end position="250"/>
    </location>
</feature>
<accession>A0A7G9Y4W4</accession>
<feature type="region of interest" description="Disordered" evidence="1">
    <location>
        <begin position="229"/>
        <end position="250"/>
    </location>
</feature>
<evidence type="ECO:0000313" key="7">
    <source>
        <dbReference type="EMBL" id="QNO45674.1"/>
    </source>
</evidence>
<organism evidence="4">
    <name type="scientific">Candidatus Methanogaster sp. ANME-2c ERB4</name>
    <dbReference type="NCBI Taxonomy" id="2759911"/>
    <lineage>
        <taxon>Archaea</taxon>
        <taxon>Methanobacteriati</taxon>
        <taxon>Methanobacteriota</taxon>
        <taxon>Stenosarchaea group</taxon>
        <taxon>Methanomicrobia</taxon>
        <taxon>Methanosarcinales</taxon>
        <taxon>ANME-2 cluster</taxon>
        <taxon>Candidatus Methanogasteraceae</taxon>
        <taxon>Candidatus Methanogaster</taxon>
    </lineage>
</organism>
<dbReference type="EMBL" id="MT631141">
    <property type="protein sequence ID" value="QNO45674.1"/>
    <property type="molecule type" value="Genomic_DNA"/>
</dbReference>
<dbReference type="PANTHER" id="PTHR47515:SF2">
    <property type="entry name" value="INTEGRASE CORE DOMAIN PROTEIN"/>
    <property type="match status" value="1"/>
</dbReference>
<dbReference type="GO" id="GO:0003676">
    <property type="term" value="F:nucleic acid binding"/>
    <property type="evidence" value="ECO:0007669"/>
    <property type="project" value="InterPro"/>
</dbReference>
<dbReference type="InterPro" id="IPR036397">
    <property type="entry name" value="RNaseH_sf"/>
</dbReference>
<dbReference type="PROSITE" id="PS50994">
    <property type="entry name" value="INTEGRASE"/>
    <property type="match status" value="1"/>
</dbReference>
<dbReference type="PANTHER" id="PTHR47515">
    <property type="entry name" value="LOW CALCIUM RESPONSE LOCUS PROTEIN T"/>
    <property type="match status" value="1"/>
</dbReference>
<dbReference type="EMBL" id="MT631101">
    <property type="protein sequence ID" value="QNO45344.1"/>
    <property type="molecule type" value="Genomic_DNA"/>
</dbReference>
<evidence type="ECO:0000313" key="6">
    <source>
        <dbReference type="EMBL" id="QNO45344.1"/>
    </source>
</evidence>
<dbReference type="AlphaFoldDB" id="A0A7G9Y4W4"/>
<feature type="domain" description="Integrase catalytic" evidence="2">
    <location>
        <begin position="73"/>
        <end position="250"/>
    </location>
</feature>
<gene>
    <name evidence="7" type="ORF">BOCBCOEP_00003</name>
    <name evidence="5" type="ORF">CEGDBGHB_00009</name>
    <name evidence="4" type="ORF">HGKCJMEE_00026</name>
    <name evidence="6" type="ORF">IOFJOFCH_00004</name>
    <name evidence="3" type="ORF">LDHBDEKG_00009</name>
</gene>
<sequence length="250" mass="28885">MVNVRKSLMEGKTEDTKYRCIGADEIQFRMYELGYSEDETPSLSTIKRIIKRNGLVVQNRKRYIRCKSKKRYTLLNPTKANEIHQMDFVGPRHIKGYGTISSLNLIDVVSSNAYIQQYAGQTMDNVIEFLLSCWTKNASPNYLQMDNGAYFIGDLIHPRHFSRVVRLCLHLGVEPVFIAPSKPWMNGTIEDFNGDFGEKLWEREQWTDLEHIRGEAKIFLMRHNTSSELEVQKDRSGDHTAPQTSGGFRD</sequence>
<evidence type="ECO:0000313" key="4">
    <source>
        <dbReference type="EMBL" id="QNO43048.1"/>
    </source>
</evidence>
<dbReference type="SUPFAM" id="SSF53098">
    <property type="entry name" value="Ribonuclease H-like"/>
    <property type="match status" value="1"/>
</dbReference>
<dbReference type="EMBL" id="MT630797">
    <property type="protein sequence ID" value="QNO43187.1"/>
    <property type="molecule type" value="Genomic_DNA"/>
</dbReference>
<name>A0A7G9Y4W4_9EURY</name>
<dbReference type="EMBL" id="MT630723">
    <property type="protein sequence ID" value="QNO42258.1"/>
    <property type="molecule type" value="Genomic_DNA"/>
</dbReference>